<reference evidence="3 4" key="1">
    <citation type="journal article" date="2013" name="BMC Genomics">
        <title>The miniature genome of a carnivorous plant Genlisea aurea contains a low number of genes and short non-coding sequences.</title>
        <authorList>
            <person name="Leushkin E.V."/>
            <person name="Sutormin R.A."/>
            <person name="Nabieva E.R."/>
            <person name="Penin A.A."/>
            <person name="Kondrashov A.S."/>
            <person name="Logacheva M.D."/>
        </authorList>
    </citation>
    <scope>NUCLEOTIDE SEQUENCE [LARGE SCALE GENOMIC DNA]</scope>
</reference>
<dbReference type="AlphaFoldDB" id="S8CFP3"/>
<sequence>LGVSKDSRAIHKPCSSSSSSSSSAAAPSASKRHLPVIIYTHSPKVIHAHPSDFMALVQKLTGMPRSEKE</sequence>
<feature type="non-terminal residue" evidence="3">
    <location>
        <position position="69"/>
    </location>
</feature>
<feature type="non-terminal residue" evidence="3">
    <location>
        <position position="1"/>
    </location>
</feature>
<keyword evidence="4" id="KW-1185">Reference proteome</keyword>
<gene>
    <name evidence="3" type="ORF">M569_09057</name>
</gene>
<comment type="caution">
    <text evidence="3">The sequence shown here is derived from an EMBL/GenBank/DDBJ whole genome shotgun (WGS) entry which is preliminary data.</text>
</comment>
<evidence type="ECO:0000256" key="1">
    <source>
        <dbReference type="SAM" id="MobiDB-lite"/>
    </source>
</evidence>
<dbReference type="InterPro" id="IPR008889">
    <property type="entry name" value="VQ"/>
</dbReference>
<dbReference type="EMBL" id="AUSU01004077">
    <property type="protein sequence ID" value="EPS65720.1"/>
    <property type="molecule type" value="Genomic_DNA"/>
</dbReference>
<accession>S8CFP3</accession>
<dbReference type="GO" id="GO:0005634">
    <property type="term" value="C:nucleus"/>
    <property type="evidence" value="ECO:0007669"/>
    <property type="project" value="TreeGrafter"/>
</dbReference>
<dbReference type="OrthoDB" id="1917757at2759"/>
<protein>
    <recommendedName>
        <fullName evidence="2">VQ domain-containing protein</fullName>
    </recommendedName>
</protein>
<dbReference type="PANTHER" id="PTHR33143">
    <property type="entry name" value="F16F4.1 PROTEIN-RELATED"/>
    <property type="match status" value="1"/>
</dbReference>
<dbReference type="Proteomes" id="UP000015453">
    <property type="component" value="Unassembled WGS sequence"/>
</dbReference>
<feature type="compositionally biased region" description="Low complexity" evidence="1">
    <location>
        <begin position="15"/>
        <end position="29"/>
    </location>
</feature>
<name>S8CFP3_9LAMI</name>
<feature type="region of interest" description="Disordered" evidence="1">
    <location>
        <begin position="1"/>
        <end position="30"/>
    </location>
</feature>
<dbReference type="PANTHER" id="PTHR33143:SF76">
    <property type="entry name" value="VQ MOTIF-CONTAINING PROTEIN 8, CHLOROPLASTIC"/>
    <property type="match status" value="1"/>
</dbReference>
<dbReference type="Pfam" id="PF05678">
    <property type="entry name" value="VQ"/>
    <property type="match status" value="1"/>
</dbReference>
<evidence type="ECO:0000313" key="4">
    <source>
        <dbReference type="Proteomes" id="UP000015453"/>
    </source>
</evidence>
<proteinExistence type="predicted"/>
<dbReference type="InterPro" id="IPR039607">
    <property type="entry name" value="VQ_8/17/18/20/21/25"/>
</dbReference>
<evidence type="ECO:0000259" key="2">
    <source>
        <dbReference type="Pfam" id="PF05678"/>
    </source>
</evidence>
<feature type="domain" description="VQ" evidence="2">
    <location>
        <begin position="40"/>
        <end position="64"/>
    </location>
</feature>
<evidence type="ECO:0000313" key="3">
    <source>
        <dbReference type="EMBL" id="EPS65720.1"/>
    </source>
</evidence>
<organism evidence="3 4">
    <name type="scientific">Genlisea aurea</name>
    <dbReference type="NCBI Taxonomy" id="192259"/>
    <lineage>
        <taxon>Eukaryota</taxon>
        <taxon>Viridiplantae</taxon>
        <taxon>Streptophyta</taxon>
        <taxon>Embryophyta</taxon>
        <taxon>Tracheophyta</taxon>
        <taxon>Spermatophyta</taxon>
        <taxon>Magnoliopsida</taxon>
        <taxon>eudicotyledons</taxon>
        <taxon>Gunneridae</taxon>
        <taxon>Pentapetalae</taxon>
        <taxon>asterids</taxon>
        <taxon>lamiids</taxon>
        <taxon>Lamiales</taxon>
        <taxon>Lentibulariaceae</taxon>
        <taxon>Genlisea</taxon>
    </lineage>
</organism>